<feature type="region of interest" description="Disordered" evidence="1">
    <location>
        <begin position="119"/>
        <end position="142"/>
    </location>
</feature>
<evidence type="ECO:0000256" key="1">
    <source>
        <dbReference type="SAM" id="MobiDB-lite"/>
    </source>
</evidence>
<evidence type="ECO:0000313" key="3">
    <source>
        <dbReference type="Proteomes" id="UP000823388"/>
    </source>
</evidence>
<gene>
    <name evidence="2" type="ORF">PVAP13_1KG386715</name>
</gene>
<dbReference type="EMBL" id="CM029037">
    <property type="protein sequence ID" value="KAG2659958.1"/>
    <property type="molecule type" value="Genomic_DNA"/>
</dbReference>
<sequence>MLGAAVTHRRCSYCKQQRGATGSLEGVEMRAERRVKGWRNKWRKKAAPAPRPPVAVTVAARPPAMPSRGADFGTARPPAVPRHGMSSRRPAAARAPGAARPPAVRPACLAATARAPIAAWPPAPPRHGLRSRHLGGQRWQTRSRCRRSRAELRICGSSTTKWLQRAGTPRLRRWSCSIPTPLAGSGAALEPLSEAEPC</sequence>
<feature type="compositionally biased region" description="Basic residues" evidence="1">
    <location>
        <begin position="127"/>
        <end position="142"/>
    </location>
</feature>
<name>A0A8T0XLV0_PANVG</name>
<protein>
    <submittedName>
        <fullName evidence="2">Uncharacterized protein</fullName>
    </submittedName>
</protein>
<accession>A0A8T0XLV0</accession>
<feature type="region of interest" description="Disordered" evidence="1">
    <location>
        <begin position="66"/>
        <end position="88"/>
    </location>
</feature>
<comment type="caution">
    <text evidence="2">The sequence shown here is derived from an EMBL/GenBank/DDBJ whole genome shotgun (WGS) entry which is preliminary data.</text>
</comment>
<proteinExistence type="predicted"/>
<reference evidence="2" key="1">
    <citation type="submission" date="2020-05" db="EMBL/GenBank/DDBJ databases">
        <title>WGS assembly of Panicum virgatum.</title>
        <authorList>
            <person name="Lovell J.T."/>
            <person name="Jenkins J."/>
            <person name="Shu S."/>
            <person name="Juenger T.E."/>
            <person name="Schmutz J."/>
        </authorList>
    </citation>
    <scope>NUCLEOTIDE SEQUENCE</scope>
    <source>
        <strain evidence="2">AP13</strain>
    </source>
</reference>
<keyword evidence="3" id="KW-1185">Reference proteome</keyword>
<organism evidence="2 3">
    <name type="scientific">Panicum virgatum</name>
    <name type="common">Blackwell switchgrass</name>
    <dbReference type="NCBI Taxonomy" id="38727"/>
    <lineage>
        <taxon>Eukaryota</taxon>
        <taxon>Viridiplantae</taxon>
        <taxon>Streptophyta</taxon>
        <taxon>Embryophyta</taxon>
        <taxon>Tracheophyta</taxon>
        <taxon>Spermatophyta</taxon>
        <taxon>Magnoliopsida</taxon>
        <taxon>Liliopsida</taxon>
        <taxon>Poales</taxon>
        <taxon>Poaceae</taxon>
        <taxon>PACMAD clade</taxon>
        <taxon>Panicoideae</taxon>
        <taxon>Panicodae</taxon>
        <taxon>Paniceae</taxon>
        <taxon>Panicinae</taxon>
        <taxon>Panicum</taxon>
        <taxon>Panicum sect. Hiantes</taxon>
    </lineage>
</organism>
<evidence type="ECO:0000313" key="2">
    <source>
        <dbReference type="EMBL" id="KAG2659958.1"/>
    </source>
</evidence>
<dbReference type="AlphaFoldDB" id="A0A8T0XLV0"/>
<dbReference type="Proteomes" id="UP000823388">
    <property type="component" value="Chromosome 1K"/>
</dbReference>